<protein>
    <submittedName>
        <fullName evidence="1">Uncharacterized protein</fullName>
    </submittedName>
</protein>
<gene>
    <name evidence="1" type="ORF">CRE_30197</name>
</gene>
<keyword evidence="2" id="KW-1185">Reference proteome</keyword>
<accession>E3NGM8</accession>
<dbReference type="AlphaFoldDB" id="E3NGM8"/>
<sequence length="278" mass="31911">MCASVCEILSTSEMSFHANPSRLDATPTTSVVDSTMKMHARVIKSVDYQRIACDQLKYVLMKRKLRLSQLCIGYESNITEYSTLECFETLFSSIGRMVMPGNVKIKVCGPAITVNMLSILDPLTLSCIELKCFKRPDGTKYGYEIWSTEKINQLTSLVQRKHAPKLIAKDPFDFCEPSHFTHFKKIDIIIDFINRESLIKLKSMFSDPRSCLASCSVRTESKFDTKVLSSRNGFVLQRHWSFAGDVTLHYAFPNVDEYYLAFHSYPKHDDITIRKLRR</sequence>
<dbReference type="EMBL" id="DS268656">
    <property type="protein sequence ID" value="EFO97137.1"/>
    <property type="molecule type" value="Genomic_DNA"/>
</dbReference>
<name>E3NGM8_CAERE</name>
<reference evidence="1" key="1">
    <citation type="submission" date="2007-07" db="EMBL/GenBank/DDBJ databases">
        <title>PCAP assembly of the Caenorhabditis remanei genome.</title>
        <authorList>
            <consortium name="The Caenorhabditis remanei Sequencing Consortium"/>
            <person name="Wilson R.K."/>
        </authorList>
    </citation>
    <scope>NUCLEOTIDE SEQUENCE [LARGE SCALE GENOMIC DNA]</scope>
    <source>
        <strain evidence="1">PB4641</strain>
    </source>
</reference>
<dbReference type="Proteomes" id="UP000008281">
    <property type="component" value="Unassembled WGS sequence"/>
</dbReference>
<evidence type="ECO:0000313" key="2">
    <source>
        <dbReference type="Proteomes" id="UP000008281"/>
    </source>
</evidence>
<dbReference type="InterPro" id="IPR002900">
    <property type="entry name" value="DUF38/FTH_CAE_spp"/>
</dbReference>
<organism evidence="2">
    <name type="scientific">Caenorhabditis remanei</name>
    <name type="common">Caenorhabditis vulgaris</name>
    <dbReference type="NCBI Taxonomy" id="31234"/>
    <lineage>
        <taxon>Eukaryota</taxon>
        <taxon>Metazoa</taxon>
        <taxon>Ecdysozoa</taxon>
        <taxon>Nematoda</taxon>
        <taxon>Chromadorea</taxon>
        <taxon>Rhabditida</taxon>
        <taxon>Rhabditina</taxon>
        <taxon>Rhabditomorpha</taxon>
        <taxon>Rhabditoidea</taxon>
        <taxon>Rhabditidae</taxon>
        <taxon>Peloderinae</taxon>
        <taxon>Caenorhabditis</taxon>
    </lineage>
</organism>
<proteinExistence type="predicted"/>
<dbReference type="HOGENOM" id="CLU_1001982_0_0_1"/>
<evidence type="ECO:0000313" key="1">
    <source>
        <dbReference type="EMBL" id="EFO97137.1"/>
    </source>
</evidence>
<dbReference type="Pfam" id="PF01827">
    <property type="entry name" value="FTH"/>
    <property type="match status" value="1"/>
</dbReference>